<dbReference type="EMBL" id="JANX01000852">
    <property type="protein sequence ID" value="KGM30415.1"/>
    <property type="molecule type" value="Genomic_DNA"/>
</dbReference>
<organism evidence="1 2">
    <name type="scientific">Inquilinus limosus MP06</name>
    <dbReference type="NCBI Taxonomy" id="1398085"/>
    <lineage>
        <taxon>Bacteria</taxon>
        <taxon>Pseudomonadati</taxon>
        <taxon>Pseudomonadota</taxon>
        <taxon>Alphaproteobacteria</taxon>
        <taxon>Rhodospirillales</taxon>
        <taxon>Rhodospirillaceae</taxon>
        <taxon>Inquilinus</taxon>
    </lineage>
</organism>
<sequence length="71" mass="7576">MPDHKAASADGDLAAVEQALKAAEGFRPAEVALETPVRGLLQDAAPLVAEDLDAAALDRLWPARRLEETRD</sequence>
<name>A0A0A0CXD5_9PROT</name>
<protein>
    <submittedName>
        <fullName evidence="1">Uncharacterized protein</fullName>
    </submittedName>
</protein>
<dbReference type="RefSeq" id="WP_034848730.1">
    <property type="nucleotide sequence ID" value="NZ_JANX01000852.1"/>
</dbReference>
<gene>
    <name evidence="1" type="ORF">P409_33175</name>
</gene>
<evidence type="ECO:0000313" key="1">
    <source>
        <dbReference type="EMBL" id="KGM30415.1"/>
    </source>
</evidence>
<proteinExistence type="predicted"/>
<dbReference type="AlphaFoldDB" id="A0A0A0CXD5"/>
<dbReference type="Proteomes" id="UP000029995">
    <property type="component" value="Unassembled WGS sequence"/>
</dbReference>
<accession>A0A0A0CXD5</accession>
<feature type="non-terminal residue" evidence="1">
    <location>
        <position position="71"/>
    </location>
</feature>
<comment type="caution">
    <text evidence="1">The sequence shown here is derived from an EMBL/GenBank/DDBJ whole genome shotgun (WGS) entry which is preliminary data.</text>
</comment>
<reference evidence="1 2" key="1">
    <citation type="submission" date="2014-01" db="EMBL/GenBank/DDBJ databases">
        <title>Genome sequence determination for a cystic fibrosis isolate, Inquilinus limosus.</title>
        <authorList>
            <person name="Pino M."/>
            <person name="Di Conza J."/>
            <person name="Gutkind G."/>
        </authorList>
    </citation>
    <scope>NUCLEOTIDE SEQUENCE [LARGE SCALE GENOMIC DNA]</scope>
    <source>
        <strain evidence="1 2">MP06</strain>
    </source>
</reference>
<evidence type="ECO:0000313" key="2">
    <source>
        <dbReference type="Proteomes" id="UP000029995"/>
    </source>
</evidence>